<proteinExistence type="evidence at transcript level"/>
<dbReference type="BioGRID-ORCS" id="38575">
    <property type="hits" value="0 hits in 1 CRISPR screen"/>
</dbReference>
<dbReference type="PANTHER" id="PTHR46205">
    <property type="entry name" value="LOQUACIOUS, ISOFORM B"/>
    <property type="match status" value="1"/>
</dbReference>
<dbReference type="GO" id="GO:0005730">
    <property type="term" value="C:nucleolus"/>
    <property type="evidence" value="ECO:0000318"/>
    <property type="project" value="GO_Central"/>
</dbReference>
<reference evidence="5 8" key="9">
    <citation type="journal article" date="2007" name="Science">
        <title>The Release 5.1 annotation of Drosophila melanogaster heterochromatin.</title>
        <authorList>
            <person name="Smith C.D."/>
            <person name="Shu S."/>
            <person name="Mungall C.J."/>
            <person name="Karpen G.H."/>
        </authorList>
    </citation>
    <scope>NUCLEOTIDE SEQUENCE [LARGE SCALE GENOMIC DNA]</scope>
    <source>
        <strain evidence="8">Berkeley</strain>
    </source>
</reference>
<dbReference type="InterPro" id="IPR014720">
    <property type="entry name" value="dsRBD_dom"/>
</dbReference>
<dbReference type="OMA" id="KYESEGS"/>
<dbReference type="PANTHER" id="PTHR46205:SF5">
    <property type="entry name" value="BLANKS-RELATED"/>
    <property type="match status" value="1"/>
</dbReference>
<dbReference type="Proteomes" id="UP000000803">
    <property type="component" value="Chromosome 3L"/>
</dbReference>
<dbReference type="RefSeq" id="NP_647927.3">
    <property type="nucleotide sequence ID" value="NM_139670.3"/>
</dbReference>
<dbReference type="PROSITE" id="PS50137">
    <property type="entry name" value="DS_RBD"/>
    <property type="match status" value="1"/>
</dbReference>
<reference evidence="8" key="3">
    <citation type="journal article" date="2002" name="Genome Biol.">
        <title>Annotation of the Drosophila melanogaster euchromatic genome: a systematic review.</title>
        <authorList>
            <person name="Misra S."/>
            <person name="Crosby M.A."/>
            <person name="Mungall C.J."/>
            <person name="Matthews B.B."/>
            <person name="Campbell K.S."/>
            <person name="Hradecky P."/>
            <person name="Huang Y."/>
            <person name="Kaminker J.S."/>
            <person name="Millburn G.H."/>
            <person name="Prochnik S.E."/>
            <person name="Smith C.D."/>
            <person name="Tupy J.L."/>
            <person name="Whitfied E.J."/>
            <person name="Bayraktaroglu L."/>
            <person name="Berman B.P."/>
            <person name="Bettencourt B.R."/>
            <person name="Celniker S.E."/>
            <person name="de Grey A.D."/>
            <person name="Drysdale R.A."/>
            <person name="Harris N.L."/>
            <person name="Richter J."/>
            <person name="Russo S."/>
            <person name="Schroeder A.J."/>
            <person name="Shu S.Q."/>
            <person name="Stapleton M."/>
            <person name="Yamada C."/>
            <person name="Ashburner M."/>
            <person name="Gelbart W.M."/>
            <person name="Rubin G.M."/>
            <person name="Lewis S.E."/>
        </authorList>
    </citation>
    <scope>GENOME REANNOTATION</scope>
    <source>
        <strain evidence="8">Berkeley</strain>
    </source>
</reference>
<accession>Q9VZ88</accession>
<keyword evidence="1 2" id="KW-0694">RNA-binding</keyword>
<dbReference type="FunCoup" id="Q9VZ88">
    <property type="interactions" value="1"/>
</dbReference>
<dbReference type="GO" id="GO:0005634">
    <property type="term" value="C:nucleus"/>
    <property type="evidence" value="ECO:0000314"/>
    <property type="project" value="FlyBase"/>
</dbReference>
<reference evidence="8" key="2">
    <citation type="journal article" date="2002" name="Genome Biol.">
        <title>Finishing a whole-genome shotgun: release 3 of the Drosophila melanogaster euchromatic genome sequence.</title>
        <authorList>
            <person name="Celniker S.E."/>
            <person name="Wheeler D.A."/>
            <person name="Kronmiller B."/>
            <person name="Carlson J.W."/>
            <person name="Halpern A."/>
            <person name="Patel S."/>
            <person name="Adams M."/>
            <person name="Champe M."/>
            <person name="Dugan S.P."/>
            <person name="Frise E."/>
            <person name="Hodgson A."/>
            <person name="George R.A."/>
            <person name="Hoskins R.A."/>
            <person name="Laverty T."/>
            <person name="Muzny D.M."/>
            <person name="Nelson C.R."/>
            <person name="Pacleb J.M."/>
            <person name="Park S."/>
            <person name="Pfeiffer B.D."/>
            <person name="Richards S."/>
            <person name="Sodergren E.J."/>
            <person name="Svirskas R."/>
            <person name="Tabor P.E."/>
            <person name="Wan K."/>
            <person name="Stapleton M."/>
            <person name="Sutton G.G."/>
            <person name="Venter C."/>
            <person name="Weinstock G."/>
            <person name="Scherer S.E."/>
            <person name="Myers E.W."/>
            <person name="Gibbs R.A."/>
            <person name="Rubin G.M."/>
        </authorList>
    </citation>
    <scope>NUCLEOTIDE SEQUENCE [LARGE SCALE GENOMIC DNA]</scope>
    <source>
        <strain evidence="8">Berkeley</strain>
    </source>
</reference>
<dbReference type="UCSC" id="CG12493-RA">
    <property type="organism name" value="d. melanogaster"/>
</dbReference>
<reference evidence="8" key="4">
    <citation type="journal article" date="2002" name="Genome Biol.">
        <title>The transposable elements of the Drosophila melanogaster euchromatin: a genomics perspective.</title>
        <authorList>
            <person name="Kaminker J.S."/>
            <person name="Bergman C.M."/>
            <person name="Kronmiller B."/>
            <person name="Carlson J."/>
            <person name="Svirskas R."/>
            <person name="Patel S."/>
            <person name="Frise E."/>
            <person name="Wheeler D.A."/>
            <person name="Lewis S.E."/>
            <person name="Rubin G.M."/>
            <person name="Ashburner M."/>
            <person name="Celniker S.E."/>
        </authorList>
    </citation>
    <scope>NUCLEOTIDE SEQUENCE [LARGE SCALE GENOMIC DNA]</scope>
    <source>
        <strain evidence="8">Berkeley</strain>
    </source>
</reference>
<dbReference type="InterPro" id="IPR051247">
    <property type="entry name" value="RLC_Component"/>
</dbReference>
<dbReference type="GeneID" id="38575"/>
<dbReference type="STRING" id="7227.FBpp0073219"/>
<dbReference type="VEuPathDB" id="VectorBase:FBgn0035571"/>
<dbReference type="DNASU" id="38575"/>
<reference evidence="5 8" key="1">
    <citation type="journal article" date="2000" name="Science">
        <title>The genome sequence of Drosophila melanogaster.</title>
        <authorList>
            <person name="Adams M.D."/>
            <person name="Celniker S.E."/>
            <person name="Holt R.A."/>
            <person name="Evans C.A."/>
            <person name="Gocayne J.D."/>
            <person name="Amanatides P.G."/>
            <person name="Scherer S.E."/>
            <person name="Li P.W."/>
            <person name="Hoskins R.A."/>
            <person name="Galle R.F."/>
            <person name="George R.A."/>
            <person name="Lewis S.E."/>
            <person name="Richards S."/>
            <person name="Ashburner M."/>
            <person name="Henderson S.N."/>
            <person name="Sutton G.G."/>
            <person name="Wortman J.R."/>
            <person name="Yandell M.D."/>
            <person name="Zhang Q."/>
            <person name="Chen L.X."/>
            <person name="Brandon R.C."/>
            <person name="Rogers Y.H."/>
            <person name="Blazej R.G."/>
            <person name="Champe M."/>
            <person name="Pfeiffer B.D."/>
            <person name="Wan K.H."/>
            <person name="Doyle C."/>
            <person name="Baxter E.G."/>
            <person name="Helt G."/>
            <person name="Nelson C.R."/>
            <person name="Gabor G.L."/>
            <person name="Abril J.F."/>
            <person name="Agbayani A."/>
            <person name="An H.J."/>
            <person name="Andrews-Pfannkoch C."/>
            <person name="Baldwin D."/>
            <person name="Ballew R.M."/>
            <person name="Basu A."/>
            <person name="Baxendale J."/>
            <person name="Bayraktaroglu L."/>
            <person name="Beasley E.M."/>
            <person name="Beeson K.Y."/>
            <person name="Benos P.V."/>
            <person name="Berman B.P."/>
            <person name="Bhandari D."/>
            <person name="Bolshakov S."/>
            <person name="Borkova D."/>
            <person name="Botchan M.R."/>
            <person name="Bouck J."/>
            <person name="Brokstein P."/>
            <person name="Brottier P."/>
            <person name="Burtis K.C."/>
            <person name="Busam D.A."/>
            <person name="Butler H."/>
            <person name="Cadieu E."/>
            <person name="Center A."/>
            <person name="Chandra I."/>
            <person name="Cherry J.M."/>
            <person name="Cawley S."/>
            <person name="Dahlke C."/>
            <person name="Davenport L.B."/>
            <person name="Davies P."/>
            <person name="de Pablos B."/>
            <person name="Delcher A."/>
            <person name="Deng Z."/>
            <person name="Mays A.D."/>
            <person name="Dew I."/>
            <person name="Dietz S.M."/>
            <person name="Dodson K."/>
            <person name="Doup L.E."/>
            <person name="Downes M."/>
            <person name="Dugan-Rocha S."/>
            <person name="Dunkov B.C."/>
            <person name="Dunn P."/>
            <person name="Durbin K.J."/>
            <person name="Evangelista C.C."/>
            <person name="Ferraz C."/>
            <person name="Ferriera S."/>
            <person name="Fleischmann W."/>
            <person name="Fosler C."/>
            <person name="Gabrielian A.E."/>
            <person name="Garg N.S."/>
            <person name="Gelbart W.M."/>
            <person name="Glasser K."/>
            <person name="Glodek A."/>
            <person name="Gong F."/>
            <person name="Gorrell J.H."/>
            <person name="Gu Z."/>
            <person name="Guan P."/>
            <person name="Harris M."/>
            <person name="Harris N.L."/>
            <person name="Harvey D."/>
            <person name="Heiman T.J."/>
            <person name="Hernandez J.R."/>
            <person name="Houck J."/>
            <person name="Hostin D."/>
            <person name="Houston K.A."/>
            <person name="Howland T.J."/>
            <person name="Wei M.H."/>
            <person name="Ibegwam C."/>
            <person name="Jalali M."/>
            <person name="Kalush F."/>
            <person name="Karpen G.H."/>
            <person name="Ke Z."/>
            <person name="Kennison J.A."/>
            <person name="Ketchum K.A."/>
            <person name="Kimmel B.E."/>
            <person name="Kodira C.D."/>
            <person name="Kraft C."/>
            <person name="Kravitz S."/>
            <person name="Kulp D."/>
            <person name="Lai Z."/>
            <person name="Lasko P."/>
            <person name="Lei Y."/>
            <person name="Levitsky A.A."/>
            <person name="Li J."/>
            <person name="Li Z."/>
            <person name="Liang Y."/>
            <person name="Lin X."/>
            <person name="Liu X."/>
            <person name="Mattei B."/>
            <person name="McIntosh T.C."/>
            <person name="McLeod M.P."/>
            <person name="McPherson D."/>
            <person name="Merkulov G."/>
            <person name="Milshina N.V."/>
            <person name="Mobarry C."/>
            <person name="Morris J."/>
            <person name="Moshrefi A."/>
            <person name="Mount S.M."/>
            <person name="Moy M."/>
            <person name="Murphy B."/>
            <person name="Murphy L."/>
            <person name="Muzny D.M."/>
            <person name="Nelson D.L."/>
            <person name="Nelson D.R."/>
            <person name="Nelson K.A."/>
            <person name="Nixon K."/>
            <person name="Nusskern D.R."/>
            <person name="Pacleb J.M."/>
            <person name="Palazzolo M."/>
            <person name="Pittman G.S."/>
            <person name="Pan S."/>
            <person name="Pollard J."/>
            <person name="Puri V."/>
            <person name="Reese M.G."/>
            <person name="Reinert K."/>
            <person name="Remington K."/>
            <person name="Saunders R.D."/>
            <person name="Scheeler F."/>
            <person name="Shen H."/>
            <person name="Shue B.C."/>
            <person name="Siden-Kiamos I."/>
            <person name="Simpson M."/>
            <person name="Skupski M.P."/>
            <person name="Smith T."/>
            <person name="Spier E."/>
            <person name="Spradling A.C."/>
            <person name="Stapleton M."/>
            <person name="Strong R."/>
            <person name="Sun E."/>
            <person name="Svirskas R."/>
            <person name="Tector C."/>
            <person name="Turner R."/>
            <person name="Venter E."/>
            <person name="Wang A.H."/>
            <person name="Wang X."/>
            <person name="Wang Z.Y."/>
            <person name="Wassarman D.A."/>
            <person name="Weinstock G.M."/>
            <person name="Weissenbach J."/>
            <person name="Williams S.M."/>
            <person name="WoodageT"/>
            <person name="Worley K.C."/>
            <person name="Wu D."/>
            <person name="Yang S."/>
            <person name="Yao Q.A."/>
            <person name="Ye J."/>
            <person name="Yeh R.F."/>
            <person name="Zaveri J.S."/>
            <person name="Zhan M."/>
            <person name="Zhang G."/>
            <person name="Zhao Q."/>
            <person name="Zheng L."/>
            <person name="Zheng X.H."/>
            <person name="Zhong F.N."/>
            <person name="Zhong W."/>
            <person name="Zhou X."/>
            <person name="Zhu S."/>
            <person name="Zhu X."/>
            <person name="Smith H.O."/>
            <person name="Gibbs R.A."/>
            <person name="Myers E.W."/>
            <person name="Rubin G.M."/>
            <person name="Venter J.C."/>
        </authorList>
    </citation>
    <scope>NUCLEOTIDE SEQUENCE [LARGE SCALE GENOMIC DNA]</scope>
    <source>
        <strain evidence="8">Berkeley</strain>
    </source>
</reference>
<dbReference type="OrthoDB" id="6363432at2759"/>
<reference evidence="5" key="12">
    <citation type="journal article" date="2015" name="G3 (Bethesda)">
        <title>Gene Model Annotations for Drosophila melanogaster: The Rule-Benders.</title>
        <authorList>
            <consortium name="FlyBase Consortium"/>
            <person name="Crosby M.A."/>
            <person name="Gramates L.S."/>
            <person name="Dos Santos G."/>
            <person name="Matthews B.B."/>
            <person name="St Pierre S.E."/>
            <person name="Zhou P."/>
            <person name="Schroeder A.J."/>
            <person name="Falls K."/>
            <person name="Emmert D.B."/>
            <person name="Russo S.M."/>
            <person name="Gelbart W.M."/>
            <person name="null"/>
        </authorList>
    </citation>
    <scope>NUCLEOTIDE SEQUENCE</scope>
</reference>
<reference evidence="5 8" key="5">
    <citation type="journal article" date="2002" name="Genome Biol.">
        <title>Heterochromatic sequences in a Drosophila whole-genome shotgun assembly.</title>
        <authorList>
            <person name="Hoskins R.A."/>
            <person name="Smith C.D."/>
            <person name="Carlson J.W."/>
            <person name="Carvalho A.B."/>
            <person name="Halpern A."/>
            <person name="Kaminker J.S."/>
            <person name="Kennedy C."/>
            <person name="Mungall C.J."/>
            <person name="Sullivan B.A."/>
            <person name="Sutton G.G."/>
            <person name="Yasuhara J.C."/>
            <person name="Wakimoto B.T."/>
            <person name="Myers E.W."/>
            <person name="Celniker S.E."/>
            <person name="Rubin G.M."/>
            <person name="Karpen G.H."/>
        </authorList>
    </citation>
    <scope>NUCLEOTIDE SEQUENCE [LARGE SCALE GENOMIC DNA]</scope>
    <source>
        <strain evidence="8">Berkeley</strain>
    </source>
</reference>
<evidence type="ECO:0000313" key="6">
    <source>
        <dbReference type="EMBL" id="AAL90010.1"/>
    </source>
</evidence>
<accession>Q8T4B3</accession>
<reference evidence="5" key="15">
    <citation type="submission" date="2022-11" db="EMBL/GenBank/DDBJ databases">
        <authorList>
            <consortium name="FlyBase"/>
        </authorList>
    </citation>
    <scope>NUCLEOTIDE SEQUENCE</scope>
</reference>
<reference evidence="5" key="8">
    <citation type="submission" date="2006-08" db="EMBL/GenBank/DDBJ databases">
        <authorList>
            <person name="Celniker S."/>
            <person name="Carlson J."/>
            <person name="Wan K."/>
            <person name="Frise E."/>
            <person name="Hoskins R."/>
            <person name="Park S."/>
            <person name="Svirskas R."/>
            <person name="Rubin G."/>
        </authorList>
    </citation>
    <scope>NUCLEOTIDE SEQUENCE</scope>
</reference>
<dbReference type="InParanoid" id="Q9VZ88"/>
<feature type="compositionally biased region" description="Basic residues" evidence="3">
    <location>
        <begin position="65"/>
        <end position="78"/>
    </location>
</feature>
<dbReference type="PaxDb" id="7227-FBpp0073219"/>
<dbReference type="ExpressionAtlas" id="Q9VZ88">
    <property type="expression patterns" value="baseline and differential"/>
</dbReference>
<dbReference type="Bgee" id="FBgn0035571">
    <property type="expression patterns" value="Expressed in spermatocyte in testis and 43 other cell types or tissues"/>
</dbReference>
<evidence type="ECO:0000313" key="7">
    <source>
        <dbReference type="FlyBase" id="FBgn0035571"/>
    </source>
</evidence>
<protein>
    <submittedName>
        <fullName evidence="6">AT07585p</fullName>
    </submittedName>
</protein>
<dbReference type="GO" id="GO:0003725">
    <property type="term" value="F:double-stranded RNA binding"/>
    <property type="evidence" value="ECO:0000250"/>
    <property type="project" value="FlyBase"/>
</dbReference>
<evidence type="ECO:0000256" key="3">
    <source>
        <dbReference type="SAM" id="MobiDB-lite"/>
    </source>
</evidence>
<reference evidence="5 8" key="7">
    <citation type="journal article" date="2005" name="PLoS Comput. Biol.">
        <title>Combined evidence annotation of transposable elements in genome sequences.</title>
        <authorList>
            <person name="Quesneville H."/>
            <person name="Bergman C.M."/>
            <person name="Andrieu O."/>
            <person name="Autard D."/>
            <person name="Nouaud D."/>
            <person name="Ashburner M."/>
            <person name="Anxolabehere D."/>
        </authorList>
    </citation>
    <scope>NUCLEOTIDE SEQUENCE [LARGE SCALE GENOMIC DNA]</scope>
    <source>
        <strain evidence="8">Berkeley</strain>
    </source>
</reference>
<dbReference type="Gene3D" id="3.30.160.20">
    <property type="match status" value="2"/>
</dbReference>
<evidence type="ECO:0000313" key="5">
    <source>
        <dbReference type="EMBL" id="AAF47937.2"/>
    </source>
</evidence>
<reference evidence="5" key="11">
    <citation type="journal article" date="2015" name="G3 (Bethesda)">
        <title>Gene Model Annotations for Drosophila melanogaster: Impact of High-Throughput Data.</title>
        <authorList>
            <consortium name="FlyBase Consortium"/>
            <person name="Matthews B.B."/>
            <person name="Dos Santos G."/>
            <person name="Crosby M.A."/>
            <person name="Emmert D.B."/>
            <person name="St Pierre S.E."/>
            <person name="Gramates L.S."/>
            <person name="Zhou P."/>
            <person name="Schroeder A.J."/>
            <person name="Falls K."/>
            <person name="Strelets V."/>
            <person name="Russo S.M."/>
            <person name="Gelbart W.M."/>
            <person name="null"/>
        </authorList>
    </citation>
    <scope>NUCLEOTIDE SEQUENCE</scope>
</reference>
<feature type="region of interest" description="Disordered" evidence="3">
    <location>
        <begin position="45"/>
        <end position="84"/>
    </location>
</feature>
<name>Q9VZ88_DROME</name>
<dbReference type="GO" id="GO:0005737">
    <property type="term" value="C:cytoplasm"/>
    <property type="evidence" value="ECO:0000318"/>
    <property type="project" value="GO_Central"/>
</dbReference>
<sequence length="296" mass="32536">MAIDDMKDLLIVNVSDQEDAGMSDDLKETAMDCNMPDGESSLVITDGDSMSKIPDDAAMATSDPKKKKKKVKKLKRSQKAKDRLVRPLPKAVTSKDALMVLKELKGVIIDNMQIKQDHEGKNVANIVVNSKKYDAEGSSENSAGNAACEKALREILTTKMKALLAEPENSSGGDEDNILEKMTSYAVYKLAEKWNSDAIDVAALYNDVKNKKTSSSVGQLPKLWKNMHPCMVLMQMRPQTTFKFLGSSGENRKVFSMGVSVDNCEFKADGPTKKDARRKVAALVCNKLFGTDYPQA</sequence>
<reference evidence="5" key="13">
    <citation type="journal article" date="2015" name="Genome Res.">
        <title>The Release 6 reference sequence of the Drosophila melanogaster genome.</title>
        <authorList>
            <person name="Hoskins R.A."/>
            <person name="Carlson J.W."/>
            <person name="Wan K.H."/>
            <person name="Park S."/>
            <person name="Mendez I."/>
            <person name="Galle S.E."/>
            <person name="Booth B.W."/>
            <person name="Pfeiffer B.D."/>
            <person name="George R.A."/>
            <person name="Svirskas R."/>
            <person name="Krzywinski M."/>
            <person name="Schein J."/>
            <person name="Accardo M.C."/>
            <person name="Damia E."/>
            <person name="Messina G."/>
            <person name="Mendez-Lago M."/>
            <person name="de Pablos B."/>
            <person name="Demakova O.V."/>
            <person name="Andreyeva E.N."/>
            <person name="Boldyreva L.V."/>
            <person name="Marra M."/>
            <person name="Carvalho A.B."/>
            <person name="Dimitri P."/>
            <person name="Villasante A."/>
            <person name="Zhimulev I.F."/>
            <person name="Rubin G.M."/>
            <person name="Karpen G.H."/>
            <person name="Celniker S.E."/>
        </authorList>
    </citation>
    <scope>NUCLEOTIDE SEQUENCE</scope>
</reference>
<reference evidence="6" key="6">
    <citation type="submission" date="2002-03" db="EMBL/GenBank/DDBJ databases">
        <authorList>
            <person name="Stapleton M."/>
            <person name="Brokstein P."/>
            <person name="Hong L."/>
            <person name="Agbayani A."/>
            <person name="Carlson J."/>
            <person name="Champe M."/>
            <person name="Chavez C."/>
            <person name="Dorsett V."/>
            <person name="Dresnek D."/>
            <person name="Farfan D."/>
            <person name="Frise E."/>
            <person name="George R."/>
            <person name="Gonzalez M."/>
            <person name="Guarin H."/>
            <person name="Kronmiller B."/>
            <person name="Li P."/>
            <person name="Liao G."/>
            <person name="Miranda A."/>
            <person name="Mungall C.J."/>
            <person name="Nunoo J."/>
            <person name="Pacleb J."/>
            <person name="Paragas V."/>
            <person name="Park S."/>
            <person name="Patel S."/>
            <person name="Phouanenavong S."/>
            <person name="Wan K."/>
            <person name="Yu C."/>
            <person name="Lewis S.E."/>
            <person name="Rubin G.M."/>
            <person name="Celniker S."/>
        </authorList>
    </citation>
    <scope>NUCLEOTIDE SEQUENCE</scope>
</reference>
<organism evidence="5 8">
    <name type="scientific">Drosophila melanogaster</name>
    <name type="common">Fruit fly</name>
    <dbReference type="NCBI Taxonomy" id="7227"/>
    <lineage>
        <taxon>Eukaryota</taxon>
        <taxon>Metazoa</taxon>
        <taxon>Ecdysozoa</taxon>
        <taxon>Arthropoda</taxon>
        <taxon>Hexapoda</taxon>
        <taxon>Insecta</taxon>
        <taxon>Pterygota</taxon>
        <taxon>Neoptera</taxon>
        <taxon>Endopterygota</taxon>
        <taxon>Diptera</taxon>
        <taxon>Brachycera</taxon>
        <taxon>Muscomorpha</taxon>
        <taxon>Ephydroidea</taxon>
        <taxon>Drosophilidae</taxon>
        <taxon>Drosophila</taxon>
        <taxon>Sophophora</taxon>
    </lineage>
</organism>
<reference evidence="5 8" key="10">
    <citation type="journal article" date="2007" name="Science">
        <title>Sequence finishing and mapping of Drosophila melanogaster heterochromatin.</title>
        <authorList>
            <person name="Hoskins R.A."/>
            <person name="Carlson J.W."/>
            <person name="Kennedy C."/>
            <person name="Acevedo D."/>
            <person name="Evans-Holm M."/>
            <person name="Frise E."/>
            <person name="Wan K.H."/>
            <person name="Park S."/>
            <person name="Mendez-Lago M."/>
            <person name="Rossi F."/>
            <person name="Villasante A."/>
            <person name="Dimitri P."/>
            <person name="Karpen G.H."/>
            <person name="Celniker S.E."/>
        </authorList>
    </citation>
    <scope>NUCLEOTIDE SEQUENCE [LARGE SCALE GENOMIC DNA]</scope>
    <source>
        <strain evidence="8">Berkeley</strain>
    </source>
</reference>
<evidence type="ECO:0000256" key="1">
    <source>
        <dbReference type="ARBA" id="ARBA00022884"/>
    </source>
</evidence>
<dbReference type="EMBL" id="AE014296">
    <property type="protein sequence ID" value="AAF47937.2"/>
    <property type="molecule type" value="Genomic_DNA"/>
</dbReference>
<evidence type="ECO:0000313" key="8">
    <source>
        <dbReference type="Proteomes" id="UP000000803"/>
    </source>
</evidence>
<dbReference type="IntAct" id="Q9VZ88">
    <property type="interactions" value="73"/>
</dbReference>
<evidence type="ECO:0000259" key="4">
    <source>
        <dbReference type="PROSITE" id="PS50137"/>
    </source>
</evidence>
<dbReference type="eggNOG" id="ENOG502S3FH">
    <property type="taxonomic scope" value="Eukaryota"/>
</dbReference>
<dbReference type="SUPFAM" id="SSF54768">
    <property type="entry name" value="dsRNA-binding domain-like"/>
    <property type="match status" value="1"/>
</dbReference>
<dbReference type="EMBL" id="AY089272">
    <property type="protein sequence ID" value="AAL90010.1"/>
    <property type="molecule type" value="mRNA"/>
</dbReference>
<dbReference type="FlyBase" id="FBgn0035571">
    <property type="gene designation" value="CG12493"/>
</dbReference>
<dbReference type="AlphaFoldDB" id="Q9VZ88"/>
<dbReference type="SMART" id="SM00358">
    <property type="entry name" value="DSRM"/>
    <property type="match status" value="1"/>
</dbReference>
<evidence type="ECO:0000256" key="2">
    <source>
        <dbReference type="PROSITE-ProRule" id="PRU00266"/>
    </source>
</evidence>
<keyword evidence="8" id="KW-1185">Reference proteome</keyword>
<gene>
    <name evidence="5" type="primary">cg12493</name>
    <name evidence="5" type="synonym">Dmel\CG12493</name>
    <name evidence="5 7" type="ORF">CG12493</name>
    <name evidence="5" type="ORF">Dmel_CG12493</name>
</gene>
<feature type="domain" description="DRBM" evidence="4">
    <location>
        <begin position="215"/>
        <end position="290"/>
    </location>
</feature>
<reference evidence="5" key="14">
    <citation type="submission" date="2022-11" db="EMBL/GenBank/DDBJ databases">
        <title>Drosophila melanogaster release 4 sequence.</title>
        <authorList>
            <consortium name="Berkeley Drosophila Genome Project"/>
            <person name="Celniker S."/>
            <person name="Carlson J."/>
            <person name="Wan K."/>
            <person name="Pfeiffer B."/>
            <person name="Frise E."/>
            <person name="George R."/>
            <person name="Hoskins R."/>
            <person name="Stapleton M."/>
            <person name="Pacleb J."/>
            <person name="Park S."/>
            <person name="Svirskas R."/>
            <person name="Smith E."/>
            <person name="Yu C."/>
            <person name="Rubin G."/>
        </authorList>
    </citation>
    <scope>NUCLEOTIDE SEQUENCE</scope>
</reference>
<dbReference type="AGR" id="FB:FBgn0035571"/>
<dbReference type="GO" id="GO:0035197">
    <property type="term" value="F:siRNA binding"/>
    <property type="evidence" value="ECO:0000314"/>
    <property type="project" value="FlyBase"/>
</dbReference>
<dbReference type="GO" id="GO:0010468">
    <property type="term" value="P:regulation of gene expression"/>
    <property type="evidence" value="ECO:0007669"/>
    <property type="project" value="UniProtKB-ARBA"/>
</dbReference>